<feature type="region of interest" description="Disordered" evidence="1">
    <location>
        <begin position="378"/>
        <end position="403"/>
    </location>
</feature>
<evidence type="ECO:0000256" key="1">
    <source>
        <dbReference type="SAM" id="MobiDB-lite"/>
    </source>
</evidence>
<gene>
    <name evidence="2" type="ORF">CTOB1V02_LOCUS6952</name>
</gene>
<feature type="compositionally biased region" description="Low complexity" evidence="1">
    <location>
        <begin position="324"/>
        <end position="343"/>
    </location>
</feature>
<feature type="region of interest" description="Disordered" evidence="1">
    <location>
        <begin position="134"/>
        <end position="218"/>
    </location>
</feature>
<feature type="compositionally biased region" description="Basic and acidic residues" evidence="1">
    <location>
        <begin position="134"/>
        <end position="150"/>
    </location>
</feature>
<protein>
    <submittedName>
        <fullName evidence="2">Uncharacterized protein</fullName>
    </submittedName>
</protein>
<dbReference type="EMBL" id="OB661857">
    <property type="protein sequence ID" value="CAD7229079.1"/>
    <property type="molecule type" value="Genomic_DNA"/>
</dbReference>
<organism evidence="2">
    <name type="scientific">Cyprideis torosa</name>
    <dbReference type="NCBI Taxonomy" id="163714"/>
    <lineage>
        <taxon>Eukaryota</taxon>
        <taxon>Metazoa</taxon>
        <taxon>Ecdysozoa</taxon>
        <taxon>Arthropoda</taxon>
        <taxon>Crustacea</taxon>
        <taxon>Oligostraca</taxon>
        <taxon>Ostracoda</taxon>
        <taxon>Podocopa</taxon>
        <taxon>Podocopida</taxon>
        <taxon>Cytherocopina</taxon>
        <taxon>Cytheroidea</taxon>
        <taxon>Cytherideidae</taxon>
        <taxon>Cyprideis</taxon>
    </lineage>
</organism>
<evidence type="ECO:0000313" key="2">
    <source>
        <dbReference type="EMBL" id="CAD7229079.1"/>
    </source>
</evidence>
<proteinExistence type="predicted"/>
<accession>A0A7R8WCI5</accession>
<feature type="region of interest" description="Disordered" evidence="1">
    <location>
        <begin position="240"/>
        <end position="273"/>
    </location>
</feature>
<sequence>MQTKHEEFIDPEFGFSKASIKDLTGDLSEEQRKLRISQRIELARIEEEIFLIRRCIATKQKQLEQVQKYIDRAWGKRRGSFLQIFQRSKPVTAEEFASWWTDFCQRISDGKETPLYDRRPTLWNEPLKVTKDRSELHVNRRSKLDNRERSTIAAGGFHQRRGGGEGRAVFRSGGGNNGDDPQKAKKQVSRRQTGTGAARATPSGSVQQQPSPTKTASRFASAIRRSFSFVDLRPIDEVDVGTTDDFPEPELGDSTVTPKFPPERPPKGGIPFTSYRIVSTGQIKNKTVISNNRRRVQPSTPEEGRETGRLILPKGWSKSLKRVSGTAPPGTAPSSSTSLTVSSKQKRTSSSTAKRGGAGCFHIVAGDQLMLLVTEETNETEKKALVPVEEGEPGDEEETDTDQ</sequence>
<feature type="compositionally biased region" description="Polar residues" evidence="1">
    <location>
        <begin position="202"/>
        <end position="215"/>
    </location>
</feature>
<dbReference type="AlphaFoldDB" id="A0A7R8WCI5"/>
<feature type="region of interest" description="Disordered" evidence="1">
    <location>
        <begin position="292"/>
        <end position="360"/>
    </location>
</feature>
<name>A0A7R8WCI5_9CRUS</name>
<reference evidence="2" key="1">
    <citation type="submission" date="2020-11" db="EMBL/GenBank/DDBJ databases">
        <authorList>
            <person name="Tran Van P."/>
        </authorList>
    </citation>
    <scope>NUCLEOTIDE SEQUENCE</scope>
</reference>
<feature type="compositionally biased region" description="Acidic residues" evidence="1">
    <location>
        <begin position="389"/>
        <end position="403"/>
    </location>
</feature>